<proteinExistence type="predicted"/>
<dbReference type="EMBL" id="JANAKD010003119">
    <property type="protein sequence ID" value="KAJ3472441.1"/>
    <property type="molecule type" value="Genomic_DNA"/>
</dbReference>
<comment type="caution">
    <text evidence="1">The sequence shown here is derived from an EMBL/GenBank/DDBJ whole genome shotgun (WGS) entry which is preliminary data.</text>
</comment>
<keyword evidence="2" id="KW-1185">Reference proteome</keyword>
<name>A0ACC1QD24_9HYPO</name>
<sequence>MEAWLKGSGAVGLDHLEVADFPVTGRGVRARRHFRAGDKILTIPAANLWTVKNAHADPIIGSVLASAQLSDEDTLALYLLFVRSRDQGYEGQKSHVAAMPSSYTSSIFFTDEELQVSEGTSLNVLTDQLLERVENDYRRLLADFVLSQYPDVFSLEKFTLEDYKWALCAVWSRAMDFKIAQDNSVRLIAPFADMLNHSSEVKQCHAYDPNSGNLTVFAGKDYEAGDQVFINYGPVANNRLLRLYGFVLPDNPHDSYDLVLQTSPMAPLYEEKQRFWKMGGLDATSKIPLTRDDPLPTSLLRYLRIQRMEEGDFPTMTLQLVNKADAKLSDANETQILQFLLESIAWRAATAPTSRGATPGRPRR</sequence>
<protein>
    <submittedName>
        <fullName evidence="1">Uncharacterized protein</fullName>
    </submittedName>
</protein>
<accession>A0ACC1QD24</accession>
<evidence type="ECO:0000313" key="2">
    <source>
        <dbReference type="Proteomes" id="UP001148737"/>
    </source>
</evidence>
<dbReference type="Proteomes" id="UP001148737">
    <property type="component" value="Unassembled WGS sequence"/>
</dbReference>
<evidence type="ECO:0000313" key="1">
    <source>
        <dbReference type="EMBL" id="KAJ3472441.1"/>
    </source>
</evidence>
<organism evidence="1 2">
    <name type="scientific">Lecanicillium saksenae</name>
    <dbReference type="NCBI Taxonomy" id="468837"/>
    <lineage>
        <taxon>Eukaryota</taxon>
        <taxon>Fungi</taxon>
        <taxon>Dikarya</taxon>
        <taxon>Ascomycota</taxon>
        <taxon>Pezizomycotina</taxon>
        <taxon>Sordariomycetes</taxon>
        <taxon>Hypocreomycetidae</taxon>
        <taxon>Hypocreales</taxon>
        <taxon>Cordycipitaceae</taxon>
        <taxon>Lecanicillium</taxon>
    </lineage>
</organism>
<reference evidence="1" key="1">
    <citation type="submission" date="2022-07" db="EMBL/GenBank/DDBJ databases">
        <title>Genome Sequence of Lecanicillium saksenae.</title>
        <authorList>
            <person name="Buettner E."/>
        </authorList>
    </citation>
    <scope>NUCLEOTIDE SEQUENCE</scope>
    <source>
        <strain evidence="1">VT-O1</strain>
    </source>
</reference>
<gene>
    <name evidence="1" type="ORF">NLG97_g10985</name>
</gene>